<evidence type="ECO:0000313" key="4">
    <source>
        <dbReference type="Proteomes" id="UP000249334"/>
    </source>
</evidence>
<evidence type="ECO:0000313" key="3">
    <source>
        <dbReference type="EMBL" id="RAN92670.1"/>
    </source>
</evidence>
<comment type="caution">
    <text evidence="3">The sequence shown here is derived from an EMBL/GenBank/DDBJ whole genome shotgun (WGS) entry which is preliminary data.</text>
</comment>
<protein>
    <recommendedName>
        <fullName evidence="5">PASTA domain-containing protein</fullName>
    </recommendedName>
</protein>
<evidence type="ECO:0008006" key="5">
    <source>
        <dbReference type="Google" id="ProtNLM"/>
    </source>
</evidence>
<proteinExistence type="predicted"/>
<evidence type="ECO:0000256" key="2">
    <source>
        <dbReference type="SAM" id="Phobius"/>
    </source>
</evidence>
<accession>A0ABX9CB16</accession>
<feature type="transmembrane region" description="Helical" evidence="2">
    <location>
        <begin position="82"/>
        <end position="102"/>
    </location>
</feature>
<feature type="region of interest" description="Disordered" evidence="1">
    <location>
        <begin position="1"/>
        <end position="21"/>
    </location>
</feature>
<organism evidence="3 4">
    <name type="scientific">Micromonospora saelicesensis</name>
    <dbReference type="NCBI Taxonomy" id="285676"/>
    <lineage>
        <taxon>Bacteria</taxon>
        <taxon>Bacillati</taxon>
        <taxon>Actinomycetota</taxon>
        <taxon>Actinomycetes</taxon>
        <taxon>Micromonosporales</taxon>
        <taxon>Micromonosporaceae</taxon>
        <taxon>Micromonospora</taxon>
    </lineage>
</organism>
<keyword evidence="2" id="KW-0472">Membrane</keyword>
<dbReference type="Proteomes" id="UP000249334">
    <property type="component" value="Unassembled WGS sequence"/>
</dbReference>
<dbReference type="EMBL" id="PXXW01000055">
    <property type="protein sequence ID" value="RAN92670.1"/>
    <property type="molecule type" value="Genomic_DNA"/>
</dbReference>
<dbReference type="RefSeq" id="WP_112672385.1">
    <property type="nucleotide sequence ID" value="NZ_PXXW01000055.1"/>
</dbReference>
<name>A0ABX9CB16_9ACTN</name>
<keyword evidence="2" id="KW-0812">Transmembrane</keyword>
<reference evidence="3 4" key="1">
    <citation type="submission" date="2018-03" db="EMBL/GenBank/DDBJ databases">
        <title>Genomic framework for the identification of Micromonospora saelicesensis and Micromonospora noduli.</title>
        <authorList>
            <person name="Riesco R."/>
            <person name="Trujillo M.E."/>
        </authorList>
    </citation>
    <scope>NUCLEOTIDE SEQUENCE [LARGE SCALE GENOMIC DNA]</scope>
    <source>
        <strain evidence="3 4">GAR05</strain>
    </source>
</reference>
<gene>
    <name evidence="3" type="ORF">GAR05_06162</name>
</gene>
<sequence>MTATPGTPADPTRPESGPFTAGRVYTGAWQIPMDQAVASATAAGFRVTPRSNHRRVFVERGPWTAATISPTPAGVVVKRSMTLAHTAIVGAVIVLLIVCVGINGRP</sequence>
<evidence type="ECO:0000256" key="1">
    <source>
        <dbReference type="SAM" id="MobiDB-lite"/>
    </source>
</evidence>
<keyword evidence="2" id="KW-1133">Transmembrane helix</keyword>
<keyword evidence="4" id="KW-1185">Reference proteome</keyword>